<organism evidence="4 5">
    <name type="scientific">Cymbomonas tetramitiformis</name>
    <dbReference type="NCBI Taxonomy" id="36881"/>
    <lineage>
        <taxon>Eukaryota</taxon>
        <taxon>Viridiplantae</taxon>
        <taxon>Chlorophyta</taxon>
        <taxon>Pyramimonadophyceae</taxon>
        <taxon>Pyramimonadales</taxon>
        <taxon>Pyramimonadaceae</taxon>
        <taxon>Cymbomonas</taxon>
    </lineage>
</organism>
<evidence type="ECO:0000313" key="5">
    <source>
        <dbReference type="Proteomes" id="UP001190700"/>
    </source>
</evidence>
<dbReference type="GO" id="GO:0009982">
    <property type="term" value="F:pseudouridine synthase activity"/>
    <property type="evidence" value="ECO:0007669"/>
    <property type="project" value="InterPro"/>
</dbReference>
<feature type="compositionally biased region" description="Basic and acidic residues" evidence="3">
    <location>
        <begin position="98"/>
        <end position="108"/>
    </location>
</feature>
<dbReference type="GO" id="GO:0000455">
    <property type="term" value="P:enzyme-directed rRNA pseudouridine synthesis"/>
    <property type="evidence" value="ECO:0007669"/>
    <property type="project" value="TreeGrafter"/>
</dbReference>
<dbReference type="Gene3D" id="3.30.2350.10">
    <property type="entry name" value="Pseudouridine synthase"/>
    <property type="match status" value="1"/>
</dbReference>
<name>A0AAE0KP29_9CHLO</name>
<evidence type="ECO:0000256" key="2">
    <source>
        <dbReference type="ARBA" id="ARBA00010876"/>
    </source>
</evidence>
<sequence length="310" mass="33723">LAECVLHQLRGKGPVGKSLDDIGMDRTVIRWLGGRSLMKWLQAHPEQFQVESEAPKSGSAERFKVRLCNELQEEEEDAKRAPAQTAEGEEAEAPQKQAEGRPWRGGRPHEELPILARGEGVVAVGKPAGITTEDVMHQLKRQLGLDISPYQMNVQRLDKGTSGVLMVGTTLEGAAAVSDQLRNRGAQCVVMGGIRASIRAPSRNVSAGHRHRSTPRGPGGGSRDWLAGCAGRIDRTVEKRYMCLVNDQPTSAKGEVQVKLLVSSTSSRLVQHKTVVSPHGKEAHTRWEVITLTPPAGVIARPTKCVEQLQ</sequence>
<dbReference type="PROSITE" id="PS01129">
    <property type="entry name" value="PSI_RLU"/>
    <property type="match status" value="1"/>
</dbReference>
<dbReference type="PANTHER" id="PTHR21600:SF87">
    <property type="entry name" value="RNA PSEUDOURIDYLATE SYNTHASE DOMAIN-CONTAINING PROTEIN 1"/>
    <property type="match status" value="1"/>
</dbReference>
<reference evidence="4 5" key="1">
    <citation type="journal article" date="2015" name="Genome Biol. Evol.">
        <title>Comparative Genomics of a Bacterivorous Green Alga Reveals Evolutionary Causalities and Consequences of Phago-Mixotrophic Mode of Nutrition.</title>
        <authorList>
            <person name="Burns J.A."/>
            <person name="Paasch A."/>
            <person name="Narechania A."/>
            <person name="Kim E."/>
        </authorList>
    </citation>
    <scope>NUCLEOTIDE SEQUENCE [LARGE SCALE GENOMIC DNA]</scope>
    <source>
        <strain evidence="4 5">PLY_AMNH</strain>
    </source>
</reference>
<comment type="caution">
    <text evidence="4">The sequence shown here is derived from an EMBL/GenBank/DDBJ whole genome shotgun (WGS) entry which is preliminary data.</text>
</comment>
<dbReference type="InterPro" id="IPR006224">
    <property type="entry name" value="PsdUridine_synth_RluA-like_CS"/>
</dbReference>
<dbReference type="InterPro" id="IPR050188">
    <property type="entry name" value="RluA_PseudoU_synthase"/>
</dbReference>
<proteinExistence type="inferred from homology"/>
<dbReference type="EMBL" id="LGRX02022813">
    <property type="protein sequence ID" value="KAK3255259.1"/>
    <property type="molecule type" value="Genomic_DNA"/>
</dbReference>
<comment type="similarity">
    <text evidence="2">Belongs to the pseudouridine synthase RluA family.</text>
</comment>
<keyword evidence="5" id="KW-1185">Reference proteome</keyword>
<comment type="catalytic activity">
    <reaction evidence="1">
        <text>a uridine in RNA = a pseudouridine in RNA</text>
        <dbReference type="Rhea" id="RHEA:48348"/>
        <dbReference type="Rhea" id="RHEA-COMP:12068"/>
        <dbReference type="Rhea" id="RHEA-COMP:12069"/>
        <dbReference type="ChEBI" id="CHEBI:65314"/>
        <dbReference type="ChEBI" id="CHEBI:65315"/>
    </reaction>
</comment>
<accession>A0AAE0KP29</accession>
<feature type="non-terminal residue" evidence="4">
    <location>
        <position position="1"/>
    </location>
</feature>
<dbReference type="PANTHER" id="PTHR21600">
    <property type="entry name" value="MITOCHONDRIAL RNA PSEUDOURIDINE SYNTHASE"/>
    <property type="match status" value="1"/>
</dbReference>
<dbReference type="SUPFAM" id="SSF55120">
    <property type="entry name" value="Pseudouridine synthase"/>
    <property type="match status" value="1"/>
</dbReference>
<gene>
    <name evidence="4" type="ORF">CYMTET_35549</name>
</gene>
<evidence type="ECO:0000313" key="4">
    <source>
        <dbReference type="EMBL" id="KAK3255259.1"/>
    </source>
</evidence>
<feature type="region of interest" description="Disordered" evidence="3">
    <location>
        <begin position="72"/>
        <end position="108"/>
    </location>
</feature>
<dbReference type="AlphaFoldDB" id="A0AAE0KP29"/>
<evidence type="ECO:0000256" key="1">
    <source>
        <dbReference type="ARBA" id="ARBA00000073"/>
    </source>
</evidence>
<dbReference type="GO" id="GO:0003723">
    <property type="term" value="F:RNA binding"/>
    <property type="evidence" value="ECO:0007669"/>
    <property type="project" value="InterPro"/>
</dbReference>
<dbReference type="Proteomes" id="UP001190700">
    <property type="component" value="Unassembled WGS sequence"/>
</dbReference>
<evidence type="ECO:0000256" key="3">
    <source>
        <dbReference type="SAM" id="MobiDB-lite"/>
    </source>
</evidence>
<protein>
    <submittedName>
        <fullName evidence="4">Uncharacterized protein</fullName>
    </submittedName>
</protein>
<dbReference type="InterPro" id="IPR020103">
    <property type="entry name" value="PsdUridine_synth_cat_dom_sf"/>
</dbReference>
<feature type="region of interest" description="Disordered" evidence="3">
    <location>
        <begin position="202"/>
        <end position="223"/>
    </location>
</feature>